<name>A0A3D4S3H5_9ENTE</name>
<evidence type="ECO:0000313" key="3">
    <source>
        <dbReference type="Proteomes" id="UP000262195"/>
    </source>
</evidence>
<gene>
    <name evidence="2" type="ORF">DIW15_00315</name>
</gene>
<evidence type="ECO:0000313" key="2">
    <source>
        <dbReference type="EMBL" id="HCS93138.1"/>
    </source>
</evidence>
<keyword evidence="1" id="KW-0472">Membrane</keyword>
<reference evidence="2 3" key="1">
    <citation type="journal article" date="2018" name="Nat. Biotechnol.">
        <title>A standardized bacterial taxonomy based on genome phylogeny substantially revises the tree of life.</title>
        <authorList>
            <person name="Parks D.H."/>
            <person name="Chuvochina M."/>
            <person name="Waite D.W."/>
            <person name="Rinke C."/>
            <person name="Skarshewski A."/>
            <person name="Chaumeil P.A."/>
            <person name="Hugenholtz P."/>
        </authorList>
    </citation>
    <scope>NUCLEOTIDE SEQUENCE [LARGE SCALE GENOMIC DNA]</scope>
    <source>
        <strain evidence="2">UBA11306</strain>
    </source>
</reference>
<evidence type="ECO:0008006" key="4">
    <source>
        <dbReference type="Google" id="ProtNLM"/>
    </source>
</evidence>
<organism evidence="2 3">
    <name type="scientific">Bavariicoccus seileri</name>
    <dbReference type="NCBI Taxonomy" id="549685"/>
    <lineage>
        <taxon>Bacteria</taxon>
        <taxon>Bacillati</taxon>
        <taxon>Bacillota</taxon>
        <taxon>Bacilli</taxon>
        <taxon>Lactobacillales</taxon>
        <taxon>Enterococcaceae</taxon>
        <taxon>Bavariicoccus</taxon>
    </lineage>
</organism>
<evidence type="ECO:0000256" key="1">
    <source>
        <dbReference type="SAM" id="Phobius"/>
    </source>
</evidence>
<sequence>MLNKLLEVNSVILSIFGMGVFTILWKGLSVITKAMKDKAEAKKKIADNTESRFKNIEDGMVAMLHSRIYKMCSEYLNDGWISFDDLDDLDYLFKSYKALGGNGTGETIYNKVKDLPNNQRGENNDVE</sequence>
<proteinExistence type="predicted"/>
<dbReference type="Proteomes" id="UP000262195">
    <property type="component" value="Unassembled WGS sequence"/>
</dbReference>
<accession>A0A3D4S3H5</accession>
<keyword evidence="1" id="KW-0812">Transmembrane</keyword>
<feature type="transmembrane region" description="Helical" evidence="1">
    <location>
        <begin position="12"/>
        <end position="35"/>
    </location>
</feature>
<keyword evidence="1" id="KW-1133">Transmembrane helix</keyword>
<dbReference type="STRING" id="1121105.GCA_000421665_01328"/>
<protein>
    <recommendedName>
        <fullName evidence="4">Phage holin</fullName>
    </recommendedName>
</protein>
<dbReference type="AlphaFoldDB" id="A0A3D4S3H5"/>
<comment type="caution">
    <text evidence="2">The sequence shown here is derived from an EMBL/GenBank/DDBJ whole genome shotgun (WGS) entry which is preliminary data.</text>
</comment>
<dbReference type="EMBL" id="DQHO01000003">
    <property type="protein sequence ID" value="HCS93138.1"/>
    <property type="molecule type" value="Genomic_DNA"/>
</dbReference>